<protein>
    <submittedName>
        <fullName evidence="1">Tail terminator</fullName>
    </submittedName>
</protein>
<name>A0A5J6TH06_9CAUD</name>
<dbReference type="KEGG" id="vg:80019338"/>
<dbReference type="GeneID" id="80019338"/>
<gene>
    <name evidence="1" type="primary">10</name>
    <name evidence="1" type="ORF">SEA_IDENTITYCRISIS_10</name>
</gene>
<evidence type="ECO:0000313" key="2">
    <source>
        <dbReference type="Proteomes" id="UP000326087"/>
    </source>
</evidence>
<dbReference type="RefSeq" id="YP_010754739.1">
    <property type="nucleotide sequence ID" value="NC_073463.1"/>
</dbReference>
<accession>A0A5J6TH06</accession>
<evidence type="ECO:0000313" key="1">
    <source>
        <dbReference type="EMBL" id="QFG10030.1"/>
    </source>
</evidence>
<proteinExistence type="predicted"/>
<dbReference type="EMBL" id="MN234184">
    <property type="protein sequence ID" value="QFG10030.1"/>
    <property type="molecule type" value="Genomic_DNA"/>
</dbReference>
<keyword evidence="2" id="KW-1185">Reference proteome</keyword>
<reference evidence="1 2" key="1">
    <citation type="submission" date="2019-07" db="EMBL/GenBank/DDBJ databases">
        <authorList>
            <person name="Widmer J."/>
            <person name="Andre W."/>
            <person name="Castro A."/>
            <person name="Cintron J."/>
            <person name="Cintron J."/>
            <person name="Elliott S."/>
            <person name="Harel H."/>
            <person name="Hasan D."/>
            <person name="Page A."/>
            <person name="Santana M."/>
            <person name="Slobasky M."/>
            <person name="Stevens T."/>
            <person name="Vilcin V."/>
            <person name="Whitaker K."/>
            <person name="Yelvington M."/>
            <person name="Wiersma-Koch H."/>
            <person name="Douthitt C."/>
            <person name="D'Elia T."/>
            <person name="Garlena R.A."/>
            <person name="Russell D.A."/>
            <person name="Pope W.H."/>
            <person name="Jacobs-Sera D."/>
            <person name="Hatfull G.F."/>
        </authorList>
    </citation>
    <scope>NUCLEOTIDE SEQUENCE [LARGE SCALE GENOMIC DNA]</scope>
</reference>
<organism evidence="1 2">
    <name type="scientific">Mycobacterium phage IdentityCrisis</name>
    <dbReference type="NCBI Taxonomy" id="2599866"/>
    <lineage>
        <taxon>Viruses</taxon>
        <taxon>Duplodnaviria</taxon>
        <taxon>Heunggongvirae</taxon>
        <taxon>Uroviricota</taxon>
        <taxon>Caudoviricetes</taxon>
        <taxon>Identitycrisisvirus</taxon>
        <taxon>Identitycrisisvirus identitycrisis</taxon>
    </lineage>
</organism>
<sequence>MMTRVQADIVPAVKQWLREQNIGAAIHSSVPRDWTPEEGALLTVADDGGPVLWPVKSHHTVRLTAYAAGRTEARRIVSLAAGKLAESSPRPAGIANIASDMSGVLDARDKATGAMLASVLVTAKARTVEV</sequence>
<dbReference type="Proteomes" id="UP000326087">
    <property type="component" value="Segment"/>
</dbReference>